<protein>
    <submittedName>
        <fullName evidence="1">Uncharacterized protein</fullName>
    </submittedName>
</protein>
<proteinExistence type="predicted"/>
<dbReference type="Proteomes" id="UP000054709">
    <property type="component" value="Unassembled WGS sequence"/>
</dbReference>
<accession>A0A0W1AXF4</accession>
<dbReference type="EMBL" id="LCZJ02000025">
    <property type="protein sequence ID" value="KTD85976.1"/>
    <property type="molecule type" value="Genomic_DNA"/>
</dbReference>
<comment type="caution">
    <text evidence="1">The sequence shown here is derived from an EMBL/GenBank/DDBJ whole genome shotgun (WGS) entry which is preliminary data.</text>
</comment>
<dbReference type="AlphaFoldDB" id="A0A0W1AXF4"/>
<organism evidence="1 2">
    <name type="scientific">Paenibacillus etheri</name>
    <dbReference type="NCBI Taxonomy" id="1306852"/>
    <lineage>
        <taxon>Bacteria</taxon>
        <taxon>Bacillati</taxon>
        <taxon>Bacillota</taxon>
        <taxon>Bacilli</taxon>
        <taxon>Bacillales</taxon>
        <taxon>Paenibacillaceae</taxon>
        <taxon>Paenibacillus</taxon>
    </lineage>
</organism>
<name>A0A0W1AXF4_9BACL</name>
<evidence type="ECO:0000313" key="1">
    <source>
        <dbReference type="EMBL" id="KTD85976.1"/>
    </source>
</evidence>
<gene>
    <name evidence="1" type="ORF">UQ64_17975</name>
</gene>
<reference evidence="1 2" key="1">
    <citation type="journal article" date="2015" name="Int. Biodeterior. Biodegradation">
        <title>Physiological and genetic screening methods for the isolation of methyl tert-butyl ether-degrading bacteria for bioremediation purposes.</title>
        <authorList>
            <person name="Guisado I.M."/>
            <person name="Purswani J."/>
            <person name="Gonzalez Lopez J."/>
            <person name="Pozo C."/>
        </authorList>
    </citation>
    <scope>NUCLEOTIDE SEQUENCE [LARGE SCALE GENOMIC DNA]</scope>
    <source>
        <strain evidence="1 2">SH7</strain>
    </source>
</reference>
<sequence length="82" mass="9300">MLISKLTDVASEEAFKAFKKVKWDTPGSYYLPSNYPTYLSKKMLYISNINFEGSSIAPFNENGVGYTRPLLRGGWGGFFKLF</sequence>
<keyword evidence="2" id="KW-1185">Reference proteome</keyword>
<evidence type="ECO:0000313" key="2">
    <source>
        <dbReference type="Proteomes" id="UP000054709"/>
    </source>
</evidence>